<dbReference type="Pfam" id="PF00561">
    <property type="entry name" value="Abhydrolase_1"/>
    <property type="match status" value="1"/>
</dbReference>
<feature type="domain" description="AB hydrolase-1" evidence="2">
    <location>
        <begin position="17"/>
        <end position="243"/>
    </location>
</feature>
<keyword evidence="4" id="KW-1185">Reference proteome</keyword>
<name>A0A4P9USD8_METBY</name>
<dbReference type="Proteomes" id="UP000305881">
    <property type="component" value="Chromosome"/>
</dbReference>
<dbReference type="Gene3D" id="3.40.50.1820">
    <property type="entry name" value="alpha/beta hydrolase"/>
    <property type="match status" value="1"/>
</dbReference>
<evidence type="ECO:0000256" key="1">
    <source>
        <dbReference type="ARBA" id="ARBA00022801"/>
    </source>
</evidence>
<evidence type="ECO:0000313" key="4">
    <source>
        <dbReference type="Proteomes" id="UP000305881"/>
    </source>
</evidence>
<dbReference type="SUPFAM" id="SSF53474">
    <property type="entry name" value="alpha/beta-Hydrolases"/>
    <property type="match status" value="1"/>
</dbReference>
<reference evidence="4" key="1">
    <citation type="journal article" date="2019" name="J. Bacteriol.">
        <title>A Mutagenic Screen Identifies a TonB-Dependent Receptor Required for the Lanthanide Metal Switch in the Type I Methanotroph 'Methylotuvimicrobium buryatense' 5GB1C.</title>
        <authorList>
            <person name="Groom J.D."/>
            <person name="Ford S.M."/>
            <person name="Pesesky M.W."/>
            <person name="Lidstrom M.E."/>
        </authorList>
    </citation>
    <scope>NUCLEOTIDE SEQUENCE [LARGE SCALE GENOMIC DNA]</scope>
    <source>
        <strain evidence="4">5GB1C</strain>
    </source>
</reference>
<gene>
    <name evidence="3" type="ORF">EQU24_15210</name>
</gene>
<dbReference type="PANTHER" id="PTHR46118:SF4">
    <property type="entry name" value="PROTEIN ABHD11"/>
    <property type="match status" value="1"/>
</dbReference>
<dbReference type="InterPro" id="IPR000073">
    <property type="entry name" value="AB_hydrolase_1"/>
</dbReference>
<protein>
    <submittedName>
        <fullName evidence="3">Alpha/beta fold hydrolase</fullName>
    </submittedName>
</protein>
<dbReference type="PRINTS" id="PR00111">
    <property type="entry name" value="ABHYDROLASE"/>
</dbReference>
<accession>A0A4P9USD8</accession>
<dbReference type="RefSeq" id="WP_017838682.1">
    <property type="nucleotide sequence ID" value="NZ_CP035467.1"/>
</dbReference>
<dbReference type="STRING" id="675511.GCA_000341735_00006"/>
<evidence type="ECO:0000259" key="2">
    <source>
        <dbReference type="Pfam" id="PF00561"/>
    </source>
</evidence>
<proteinExistence type="predicted"/>
<dbReference type="PANTHER" id="PTHR46118">
    <property type="entry name" value="PROTEIN ABHD11"/>
    <property type="match status" value="1"/>
</dbReference>
<sequence>MSDIQLHYEAFGDERAPPLVILHGFLASSRNWRQIAKRLSERFRVYVPDQRNHGASPHAEQMDYPLMASDLAAFMDCLDLESATLLGHSMGGKTAMWFALNNPERVSRLLVADIAPVAYRHNFDRIIEALDRLPLASLSNRKQADDFLSEAIPDIGFRQFLLQNLILRDGQYTWRINLDYCQQSADYIVGFPSVEGVAGFTGDALFIAGENSAYFRPEAISGLFPNAAVATIANAGHWLHAEQPECFVKVVEDFVMDQFK</sequence>
<dbReference type="KEGG" id="mbur:EQU24_15210"/>
<dbReference type="InterPro" id="IPR029058">
    <property type="entry name" value="AB_hydrolase_fold"/>
</dbReference>
<dbReference type="OrthoDB" id="9808398at2"/>
<dbReference type="EMBL" id="CP035467">
    <property type="protein sequence ID" value="QCW83440.1"/>
    <property type="molecule type" value="Genomic_DNA"/>
</dbReference>
<organism evidence="3 4">
    <name type="scientific">Methylotuvimicrobium buryatense</name>
    <name type="common">Methylomicrobium buryatense</name>
    <dbReference type="NCBI Taxonomy" id="95641"/>
    <lineage>
        <taxon>Bacteria</taxon>
        <taxon>Pseudomonadati</taxon>
        <taxon>Pseudomonadota</taxon>
        <taxon>Gammaproteobacteria</taxon>
        <taxon>Methylococcales</taxon>
        <taxon>Methylococcaceae</taxon>
        <taxon>Methylotuvimicrobium</taxon>
    </lineage>
</organism>
<keyword evidence="1 3" id="KW-0378">Hydrolase</keyword>
<evidence type="ECO:0000313" key="3">
    <source>
        <dbReference type="EMBL" id="QCW83440.1"/>
    </source>
</evidence>
<dbReference type="AlphaFoldDB" id="A0A4P9USD8"/>
<dbReference type="GO" id="GO:0016787">
    <property type="term" value="F:hydrolase activity"/>
    <property type="evidence" value="ECO:0007669"/>
    <property type="project" value="UniProtKB-KW"/>
</dbReference>